<evidence type="ECO:0000256" key="1">
    <source>
        <dbReference type="ARBA" id="ARBA00001946"/>
    </source>
</evidence>
<evidence type="ECO:0000256" key="3">
    <source>
        <dbReference type="ARBA" id="ARBA00022723"/>
    </source>
</evidence>
<dbReference type="PANTHER" id="PTHR46193:SF10">
    <property type="entry name" value="6-PHOSPHOGLUCONATE PHOSPHATASE"/>
    <property type="match status" value="1"/>
</dbReference>
<organism evidence="5 6">
    <name type="scientific">Brevundimonas diminuta 3F5N</name>
    <dbReference type="NCBI Taxonomy" id="1255603"/>
    <lineage>
        <taxon>Bacteria</taxon>
        <taxon>Pseudomonadati</taxon>
        <taxon>Pseudomonadota</taxon>
        <taxon>Alphaproteobacteria</taxon>
        <taxon>Caulobacterales</taxon>
        <taxon>Caulobacteraceae</taxon>
        <taxon>Brevundimonas</taxon>
    </lineage>
</organism>
<evidence type="ECO:0000313" key="5">
    <source>
        <dbReference type="EMBL" id="SJM52697.1"/>
    </source>
</evidence>
<dbReference type="Gene3D" id="1.10.150.240">
    <property type="entry name" value="Putative phosphatase, domain 2"/>
    <property type="match status" value="1"/>
</dbReference>
<name>A0A1R4FA07_BREDI</name>
<keyword evidence="3" id="KW-0479">Metal-binding</keyword>
<protein>
    <submittedName>
        <fullName evidence="5">Putative phosphatase YieH</fullName>
    </submittedName>
</protein>
<gene>
    <name evidence="5" type="ORF">FM111_03405</name>
</gene>
<dbReference type="Gene3D" id="3.40.50.1000">
    <property type="entry name" value="HAD superfamily/HAD-like"/>
    <property type="match status" value="1"/>
</dbReference>
<dbReference type="SFLD" id="SFLDS00003">
    <property type="entry name" value="Haloacid_Dehalogenase"/>
    <property type="match status" value="1"/>
</dbReference>
<evidence type="ECO:0000256" key="4">
    <source>
        <dbReference type="ARBA" id="ARBA00022842"/>
    </source>
</evidence>
<evidence type="ECO:0000313" key="6">
    <source>
        <dbReference type="Proteomes" id="UP000195766"/>
    </source>
</evidence>
<dbReference type="InterPro" id="IPR036412">
    <property type="entry name" value="HAD-like_sf"/>
</dbReference>
<dbReference type="AlphaFoldDB" id="A0A1R4FA07"/>
<comment type="similarity">
    <text evidence="2">Belongs to the HAD-like hydrolase superfamily. CbbY/CbbZ/Gph/YieH family.</text>
</comment>
<dbReference type="GO" id="GO:0046872">
    <property type="term" value="F:metal ion binding"/>
    <property type="evidence" value="ECO:0007669"/>
    <property type="project" value="UniProtKB-KW"/>
</dbReference>
<dbReference type="InterPro" id="IPR023214">
    <property type="entry name" value="HAD_sf"/>
</dbReference>
<dbReference type="SUPFAM" id="SSF56784">
    <property type="entry name" value="HAD-like"/>
    <property type="match status" value="1"/>
</dbReference>
<dbReference type="RefSeq" id="WP_087139491.1">
    <property type="nucleotide sequence ID" value="NZ_FUIE01000020.1"/>
</dbReference>
<dbReference type="OrthoDB" id="9793014at2"/>
<proteinExistence type="inferred from homology"/>
<dbReference type="Proteomes" id="UP000195766">
    <property type="component" value="Unassembled WGS sequence"/>
</dbReference>
<dbReference type="SFLD" id="SFLDG01129">
    <property type="entry name" value="C1.5:_HAD__Beta-PGM__Phosphata"/>
    <property type="match status" value="1"/>
</dbReference>
<sequence length="226" mass="24219">MSQGPFDLIIFDYDGVIADSELLNNAVMAELLSEIGLPTTLDDALALYLGKRWLDCEPLISERLGAPCPPGIQAEWTRRCHDRARRDLTTVAGFESFLAERSEARCIASSSPPDWIELGLRHFGAHETFAGPIFSAAVHVSRGKPHPDLFLYAADAMKAAPQRTLVIEDSPAGVLAGAAAGMTVVGLCAGGHIRGDHPQRLTQAGAHQVFDSYAALAAWIADDAQT</sequence>
<reference evidence="5 6" key="1">
    <citation type="submission" date="2017-02" db="EMBL/GenBank/DDBJ databases">
        <authorList>
            <person name="Peterson S.W."/>
        </authorList>
    </citation>
    <scope>NUCLEOTIDE SEQUENCE [LARGE SCALE GENOMIC DNA]</scope>
    <source>
        <strain evidence="5 6">3F5N</strain>
    </source>
</reference>
<keyword evidence="4" id="KW-0460">Magnesium</keyword>
<dbReference type="NCBIfam" id="TIGR01509">
    <property type="entry name" value="HAD-SF-IA-v3"/>
    <property type="match status" value="1"/>
</dbReference>
<comment type="cofactor">
    <cofactor evidence="1">
        <name>Mg(2+)</name>
        <dbReference type="ChEBI" id="CHEBI:18420"/>
    </cofactor>
</comment>
<evidence type="ECO:0000256" key="2">
    <source>
        <dbReference type="ARBA" id="ARBA00006171"/>
    </source>
</evidence>
<dbReference type="InterPro" id="IPR006439">
    <property type="entry name" value="HAD-SF_hydro_IA"/>
</dbReference>
<dbReference type="Pfam" id="PF00702">
    <property type="entry name" value="Hydrolase"/>
    <property type="match status" value="1"/>
</dbReference>
<dbReference type="InterPro" id="IPR051600">
    <property type="entry name" value="Beta-PGM-like"/>
</dbReference>
<dbReference type="GO" id="GO:0003824">
    <property type="term" value="F:catalytic activity"/>
    <property type="evidence" value="ECO:0007669"/>
    <property type="project" value="UniProtKB-ARBA"/>
</dbReference>
<dbReference type="PANTHER" id="PTHR46193">
    <property type="entry name" value="6-PHOSPHOGLUCONATE PHOSPHATASE"/>
    <property type="match status" value="1"/>
</dbReference>
<dbReference type="InterPro" id="IPR023198">
    <property type="entry name" value="PGP-like_dom2"/>
</dbReference>
<dbReference type="EMBL" id="FUIE01000020">
    <property type="protein sequence ID" value="SJM52697.1"/>
    <property type="molecule type" value="Genomic_DNA"/>
</dbReference>
<accession>A0A1R4FA07</accession>